<protein>
    <submittedName>
        <fullName evidence="2">Uncharacterized protein</fullName>
    </submittedName>
</protein>
<comment type="caution">
    <text evidence="2">The sequence shown here is derived from an EMBL/GenBank/DDBJ whole genome shotgun (WGS) entry which is preliminary data.</text>
</comment>
<accession>A0A2H0YVV1</accession>
<evidence type="ECO:0000313" key="3">
    <source>
        <dbReference type="Proteomes" id="UP000231542"/>
    </source>
</evidence>
<dbReference type="EMBL" id="PEXU01000030">
    <property type="protein sequence ID" value="PIS42621.1"/>
    <property type="molecule type" value="Genomic_DNA"/>
</dbReference>
<keyword evidence="1" id="KW-0812">Transmembrane</keyword>
<dbReference type="Proteomes" id="UP000231542">
    <property type="component" value="Unassembled WGS sequence"/>
</dbReference>
<evidence type="ECO:0000256" key="1">
    <source>
        <dbReference type="SAM" id="Phobius"/>
    </source>
</evidence>
<keyword evidence="1" id="KW-0472">Membrane</keyword>
<organism evidence="2 3">
    <name type="scientific">Candidatus Kerfeldbacteria bacterium CG08_land_8_20_14_0_20_40_16</name>
    <dbReference type="NCBI Taxonomy" id="2014244"/>
    <lineage>
        <taxon>Bacteria</taxon>
        <taxon>Candidatus Kerfeldiibacteriota</taxon>
    </lineage>
</organism>
<dbReference type="AlphaFoldDB" id="A0A2H0YVV1"/>
<evidence type="ECO:0000313" key="2">
    <source>
        <dbReference type="EMBL" id="PIS42621.1"/>
    </source>
</evidence>
<proteinExistence type="predicted"/>
<reference evidence="2 3" key="1">
    <citation type="submission" date="2017-09" db="EMBL/GenBank/DDBJ databases">
        <title>Depth-based differentiation of microbial function through sediment-hosted aquifers and enrichment of novel symbionts in the deep terrestrial subsurface.</title>
        <authorList>
            <person name="Probst A.J."/>
            <person name="Ladd B."/>
            <person name="Jarett J.K."/>
            <person name="Geller-Mcgrath D.E."/>
            <person name="Sieber C.M."/>
            <person name="Emerson J.B."/>
            <person name="Anantharaman K."/>
            <person name="Thomas B.C."/>
            <person name="Malmstrom R."/>
            <person name="Stieglmeier M."/>
            <person name="Klingl A."/>
            <person name="Woyke T."/>
            <person name="Ryan C.M."/>
            <person name="Banfield J.F."/>
        </authorList>
    </citation>
    <scope>NUCLEOTIDE SEQUENCE [LARGE SCALE GENOMIC DNA]</scope>
    <source>
        <strain evidence="2">CG08_land_8_20_14_0_20_40_16</strain>
    </source>
</reference>
<feature type="transmembrane region" description="Helical" evidence="1">
    <location>
        <begin position="105"/>
        <end position="124"/>
    </location>
</feature>
<name>A0A2H0YVV1_9BACT</name>
<sequence>MEQNSTKINKISLSQSYQREIFGLGEVYEIMSVERLRKKLLKKHSYGTLYLASNQQHNNRGVVLEELAKQLAGQNYSILAKGFVDSPPWRSAPLEKEIKKSYNKLIIAAAKIIFYLLIKIEFLWQGRKKSHMVFGLVKKQ</sequence>
<gene>
    <name evidence="2" type="ORF">COT24_02375</name>
</gene>
<keyword evidence="1" id="KW-1133">Transmembrane helix</keyword>